<feature type="domain" description="Ionotropic glutamate receptor C-terminal" evidence="14">
    <location>
        <begin position="32"/>
        <end position="374"/>
    </location>
</feature>
<evidence type="ECO:0000256" key="10">
    <source>
        <dbReference type="ARBA" id="ARBA00023180"/>
    </source>
</evidence>
<keyword evidence="12" id="KW-0407">Ion channel</keyword>
<evidence type="ECO:0000256" key="8">
    <source>
        <dbReference type="ARBA" id="ARBA00023136"/>
    </source>
</evidence>
<evidence type="ECO:0000256" key="6">
    <source>
        <dbReference type="ARBA" id="ARBA00022989"/>
    </source>
</evidence>
<keyword evidence="10" id="KW-0325">Glycoprotein</keyword>
<evidence type="ECO:0000256" key="7">
    <source>
        <dbReference type="ARBA" id="ARBA00023065"/>
    </source>
</evidence>
<dbReference type="PANTHER" id="PTHR42643:SF24">
    <property type="entry name" value="IONOTROPIC RECEPTOR 60A"/>
    <property type="match status" value="1"/>
</dbReference>
<dbReference type="GO" id="GO:0005886">
    <property type="term" value="C:plasma membrane"/>
    <property type="evidence" value="ECO:0007669"/>
    <property type="project" value="UniProtKB-SubCell"/>
</dbReference>
<keyword evidence="4" id="KW-1003">Cell membrane</keyword>
<keyword evidence="7" id="KW-0406">Ion transport</keyword>
<evidence type="ECO:0000259" key="14">
    <source>
        <dbReference type="SMART" id="SM00079"/>
    </source>
</evidence>
<dbReference type="SUPFAM" id="SSF53850">
    <property type="entry name" value="Periplasmic binding protein-like II"/>
    <property type="match status" value="1"/>
</dbReference>
<organism evidence="16 17">
    <name type="scientific">Penaeus vannamei</name>
    <name type="common">Whiteleg shrimp</name>
    <name type="synonym">Litopenaeus vannamei</name>
    <dbReference type="NCBI Taxonomy" id="6689"/>
    <lineage>
        <taxon>Eukaryota</taxon>
        <taxon>Metazoa</taxon>
        <taxon>Ecdysozoa</taxon>
        <taxon>Arthropoda</taxon>
        <taxon>Crustacea</taxon>
        <taxon>Multicrustacea</taxon>
        <taxon>Malacostraca</taxon>
        <taxon>Eumalacostraca</taxon>
        <taxon>Eucarida</taxon>
        <taxon>Decapoda</taxon>
        <taxon>Dendrobranchiata</taxon>
        <taxon>Penaeoidea</taxon>
        <taxon>Penaeidae</taxon>
        <taxon>Penaeus</taxon>
    </lineage>
</organism>
<dbReference type="Gene3D" id="1.10.287.70">
    <property type="match status" value="1"/>
</dbReference>
<keyword evidence="5 13" id="KW-0812">Transmembrane</keyword>
<keyword evidence="17" id="KW-1185">Reference proteome</keyword>
<feature type="transmembrane region" description="Helical" evidence="13">
    <location>
        <begin position="150"/>
        <end position="179"/>
    </location>
</feature>
<accession>A0A3R7M7U5</accession>
<dbReference type="AlphaFoldDB" id="A0A3R7M7U5"/>
<feature type="transmembrane region" description="Helical" evidence="13">
    <location>
        <begin position="401"/>
        <end position="424"/>
    </location>
</feature>
<dbReference type="PANTHER" id="PTHR42643">
    <property type="entry name" value="IONOTROPIC RECEPTOR 20A-RELATED"/>
    <property type="match status" value="1"/>
</dbReference>
<comment type="similarity">
    <text evidence="2">Belongs to the glutamate-gated ion channel (TC 1.A.10.1) family.</text>
</comment>
<evidence type="ECO:0000313" key="16">
    <source>
        <dbReference type="EMBL" id="ROT69475.1"/>
    </source>
</evidence>
<dbReference type="Pfam" id="PF10613">
    <property type="entry name" value="Lig_chan-Glu_bd"/>
    <property type="match status" value="1"/>
</dbReference>
<name>A0A3R7M7U5_PENVA</name>
<feature type="domain" description="Ionotropic glutamate receptor L-glutamate and glycine-binding" evidence="15">
    <location>
        <begin position="43"/>
        <end position="103"/>
    </location>
</feature>
<dbReference type="GO" id="GO:0015276">
    <property type="term" value="F:ligand-gated monoatomic ion channel activity"/>
    <property type="evidence" value="ECO:0007669"/>
    <property type="project" value="InterPro"/>
</dbReference>
<evidence type="ECO:0000256" key="5">
    <source>
        <dbReference type="ARBA" id="ARBA00022692"/>
    </source>
</evidence>
<keyword evidence="6 13" id="KW-1133">Transmembrane helix</keyword>
<evidence type="ECO:0000256" key="3">
    <source>
        <dbReference type="ARBA" id="ARBA00022448"/>
    </source>
</evidence>
<dbReference type="SMART" id="SM00918">
    <property type="entry name" value="Lig_chan-Glu_bd"/>
    <property type="match status" value="1"/>
</dbReference>
<reference evidence="16 17" key="2">
    <citation type="submission" date="2019-01" db="EMBL/GenBank/DDBJ databases">
        <title>The decoding of complex shrimp genome reveals the adaptation for benthos swimmer, frequently molting mechanism and breeding impact on genome.</title>
        <authorList>
            <person name="Sun Y."/>
            <person name="Gao Y."/>
            <person name="Yu Y."/>
        </authorList>
    </citation>
    <scope>NUCLEOTIDE SEQUENCE [LARGE SCALE GENOMIC DNA]</scope>
    <source>
        <tissue evidence="16">Muscle</tissue>
    </source>
</reference>
<dbReference type="EMBL" id="QCYY01002563">
    <property type="protein sequence ID" value="ROT69475.1"/>
    <property type="molecule type" value="Genomic_DNA"/>
</dbReference>
<evidence type="ECO:0000256" key="13">
    <source>
        <dbReference type="SAM" id="Phobius"/>
    </source>
</evidence>
<evidence type="ECO:0000256" key="1">
    <source>
        <dbReference type="ARBA" id="ARBA00004651"/>
    </source>
</evidence>
<keyword evidence="9 16" id="KW-0675">Receptor</keyword>
<evidence type="ECO:0000313" key="17">
    <source>
        <dbReference type="Proteomes" id="UP000283509"/>
    </source>
</evidence>
<dbReference type="GO" id="GO:0050906">
    <property type="term" value="P:detection of stimulus involved in sensory perception"/>
    <property type="evidence" value="ECO:0007669"/>
    <property type="project" value="UniProtKB-ARBA"/>
</dbReference>
<dbReference type="OrthoDB" id="6362006at2759"/>
<protein>
    <submittedName>
        <fullName evidence="16">Olfactory ionotropic receptor IR4</fullName>
    </submittedName>
</protein>
<dbReference type="InterPro" id="IPR052192">
    <property type="entry name" value="Insect_Ionotropic_Sensory_Rcpt"/>
</dbReference>
<gene>
    <name evidence="16" type="ORF">C7M84_012368</name>
</gene>
<dbReference type="STRING" id="6689.A0A3R7M7U5"/>
<dbReference type="SMART" id="SM00079">
    <property type="entry name" value="PBPe"/>
    <property type="match status" value="1"/>
</dbReference>
<dbReference type="Pfam" id="PF00060">
    <property type="entry name" value="Lig_chan"/>
    <property type="match status" value="1"/>
</dbReference>
<comment type="caution">
    <text evidence="16">The sequence shown here is derived from an EMBL/GenBank/DDBJ whole genome shotgun (WGS) entry which is preliminary data.</text>
</comment>
<evidence type="ECO:0000256" key="9">
    <source>
        <dbReference type="ARBA" id="ARBA00023170"/>
    </source>
</evidence>
<evidence type="ECO:0000256" key="12">
    <source>
        <dbReference type="ARBA" id="ARBA00023303"/>
    </source>
</evidence>
<dbReference type="InterPro" id="IPR019594">
    <property type="entry name" value="Glu/Gly-bd"/>
</dbReference>
<evidence type="ECO:0000259" key="15">
    <source>
        <dbReference type="SMART" id="SM00918"/>
    </source>
</evidence>
<dbReference type="Proteomes" id="UP000283509">
    <property type="component" value="Unassembled WGS sequence"/>
</dbReference>
<evidence type="ECO:0000256" key="11">
    <source>
        <dbReference type="ARBA" id="ARBA00023286"/>
    </source>
</evidence>
<proteinExistence type="inferred from homology"/>
<keyword evidence="8 13" id="KW-0472">Membrane</keyword>
<evidence type="ECO:0000256" key="2">
    <source>
        <dbReference type="ARBA" id="ARBA00008685"/>
    </source>
</evidence>
<keyword evidence="3" id="KW-0813">Transport</keyword>
<keyword evidence="11" id="KW-1071">Ligand-gated ion channel</keyword>
<comment type="subcellular location">
    <subcellularLocation>
        <location evidence="1">Cell membrane</location>
        <topology evidence="1">Multi-pass membrane protein</topology>
    </subcellularLocation>
</comment>
<sequence length="466" mass="51068">MVLSLEESLQKEEVLEDLLLNPQSFRFRDAPEVVVAAEQWVPHVLMRQGETGNLTASGPMINLLDMMSRSINFTYRLVRPSDGSWGAPLPNGSWSGMVGVVQREAADMGLGPFAVTRSRSLVVAFSQTLFFEDVVILASKGKPEHNPWGFLFPLAPAVWAALLMAMTCTWAALLILGVWDFGSGRVNRALDALFLQIRTLLRQGMDCDLPGSAGRWVVGGWLLVAMVTTWSYTGNLMSLLVRAGGPSPHPIGQRSTYQRHHGTGNTKEGILAELHALLEVGRMHHKPLNMMAQFLGTLVRDGTHVLFIDGSTSLKLQADIFSKTGRCEFYKARETFMPLFYAMIGKKDSPLIPAIDARIQQLLASGLYNKWVLSAIPNATACVSLSTSITVKEPLTLATTWGMFVVLVCGLSLALICFVVEVFFPRLSVETSGDQASRSGFTKEERNLQEISLEAANGGKSLLPQK</sequence>
<dbReference type="Gene3D" id="3.40.190.10">
    <property type="entry name" value="Periplasmic binding protein-like II"/>
    <property type="match status" value="1"/>
</dbReference>
<reference evidence="16 17" key="1">
    <citation type="submission" date="2018-04" db="EMBL/GenBank/DDBJ databases">
        <authorList>
            <person name="Zhang X."/>
            <person name="Yuan J."/>
            <person name="Li F."/>
            <person name="Xiang J."/>
        </authorList>
    </citation>
    <scope>NUCLEOTIDE SEQUENCE [LARGE SCALE GENOMIC DNA]</scope>
    <source>
        <tissue evidence="16">Muscle</tissue>
    </source>
</reference>
<evidence type="ECO:0000256" key="4">
    <source>
        <dbReference type="ARBA" id="ARBA00022475"/>
    </source>
</evidence>
<dbReference type="InterPro" id="IPR001320">
    <property type="entry name" value="Iontro_rcpt_C"/>
</dbReference>